<evidence type="ECO:0000313" key="2">
    <source>
        <dbReference type="Proteomes" id="UP000008021"/>
    </source>
</evidence>
<dbReference type="AlphaFoldDB" id="A0A0E0C2D8"/>
<reference evidence="1" key="2">
    <citation type="submission" date="2018-05" db="EMBL/GenBank/DDBJ databases">
        <title>OmerRS3 (Oryza meridionalis Reference Sequence Version 3).</title>
        <authorList>
            <person name="Zhang J."/>
            <person name="Kudrna D."/>
            <person name="Lee S."/>
            <person name="Talag J."/>
            <person name="Welchert J."/>
            <person name="Wing R.A."/>
        </authorList>
    </citation>
    <scope>NUCLEOTIDE SEQUENCE [LARGE SCALE GENOMIC DNA]</scope>
    <source>
        <strain evidence="1">cv. OR44</strain>
    </source>
</reference>
<organism evidence="1">
    <name type="scientific">Oryza meridionalis</name>
    <dbReference type="NCBI Taxonomy" id="40149"/>
    <lineage>
        <taxon>Eukaryota</taxon>
        <taxon>Viridiplantae</taxon>
        <taxon>Streptophyta</taxon>
        <taxon>Embryophyta</taxon>
        <taxon>Tracheophyta</taxon>
        <taxon>Spermatophyta</taxon>
        <taxon>Magnoliopsida</taxon>
        <taxon>Liliopsida</taxon>
        <taxon>Poales</taxon>
        <taxon>Poaceae</taxon>
        <taxon>BOP clade</taxon>
        <taxon>Oryzoideae</taxon>
        <taxon>Oryzeae</taxon>
        <taxon>Oryzinae</taxon>
        <taxon>Oryza</taxon>
    </lineage>
</organism>
<name>A0A0E0C2D8_9ORYZ</name>
<dbReference type="EnsemblPlants" id="OMERI01G15410.1">
    <property type="protein sequence ID" value="OMERI01G15410.1"/>
    <property type="gene ID" value="OMERI01G15410"/>
</dbReference>
<protein>
    <submittedName>
        <fullName evidence="1">Uncharacterized protein</fullName>
    </submittedName>
</protein>
<dbReference type="Proteomes" id="UP000008021">
    <property type="component" value="Chromosome 1"/>
</dbReference>
<keyword evidence="2" id="KW-1185">Reference proteome</keyword>
<accession>A0A0E0C2D8</accession>
<dbReference type="Gramene" id="OMERI01G15410.1">
    <property type="protein sequence ID" value="OMERI01G15410.1"/>
    <property type="gene ID" value="OMERI01G15410"/>
</dbReference>
<evidence type="ECO:0000313" key="1">
    <source>
        <dbReference type="EnsemblPlants" id="OMERI01G15410.1"/>
    </source>
</evidence>
<reference evidence="1" key="1">
    <citation type="submission" date="2015-04" db="UniProtKB">
        <authorList>
            <consortium name="EnsemblPlants"/>
        </authorList>
    </citation>
    <scope>IDENTIFICATION</scope>
</reference>
<dbReference type="HOGENOM" id="CLU_1296140_0_0_1"/>
<proteinExistence type="predicted"/>
<sequence>MAVTGGIEPTKLFSSRDELFTNDSGMLPVRSLLPRSTYVSEWPLPKDAGMSPVSLLLARTIICIFGKFPKSEGIIPLSLFLLRISSWEQEESSEGMLPSRAFVLRLRVLSWLSRPSSDGMLPWKLLFDSCNLVRKVRLAMQGDMKPEMPSDAKSIEATRRGDCVLQITPCQLQNSRDALLHESSTPVGPESWDLKQRRVCRSFS</sequence>